<reference evidence="1" key="1">
    <citation type="journal article" date="2019" name="bioRxiv">
        <title>The Genome of the Zebra Mussel, Dreissena polymorpha: A Resource for Invasive Species Research.</title>
        <authorList>
            <person name="McCartney M.A."/>
            <person name="Auch B."/>
            <person name="Kono T."/>
            <person name="Mallez S."/>
            <person name="Zhang Y."/>
            <person name="Obille A."/>
            <person name="Becker A."/>
            <person name="Abrahante J.E."/>
            <person name="Garbe J."/>
            <person name="Badalamenti J.P."/>
            <person name="Herman A."/>
            <person name="Mangelson H."/>
            <person name="Liachko I."/>
            <person name="Sullivan S."/>
            <person name="Sone E.D."/>
            <person name="Koren S."/>
            <person name="Silverstein K.A.T."/>
            <person name="Beckman K.B."/>
            <person name="Gohl D.M."/>
        </authorList>
    </citation>
    <scope>NUCLEOTIDE SEQUENCE</scope>
    <source>
        <strain evidence="1">Duluth1</strain>
        <tissue evidence="1">Whole animal</tissue>
    </source>
</reference>
<accession>A0A9D4L6M5</accession>
<evidence type="ECO:0000313" key="2">
    <source>
        <dbReference type="Proteomes" id="UP000828390"/>
    </source>
</evidence>
<gene>
    <name evidence="1" type="ORF">DPMN_095308</name>
</gene>
<dbReference type="AlphaFoldDB" id="A0A9D4L6M5"/>
<comment type="caution">
    <text evidence="1">The sequence shown here is derived from an EMBL/GenBank/DDBJ whole genome shotgun (WGS) entry which is preliminary data.</text>
</comment>
<sequence length="75" mass="8416">MDPGFKPVSYHLPSKGKIPVANLSMSVRTESYVHTGTRTKQPSLTYHTEHSPSKRPVAEISTSFVSNISWFRVPE</sequence>
<dbReference type="Proteomes" id="UP000828390">
    <property type="component" value="Unassembled WGS sequence"/>
</dbReference>
<protein>
    <submittedName>
        <fullName evidence="1">Uncharacterized protein</fullName>
    </submittedName>
</protein>
<reference evidence="1" key="2">
    <citation type="submission" date="2020-11" db="EMBL/GenBank/DDBJ databases">
        <authorList>
            <person name="McCartney M.A."/>
            <person name="Auch B."/>
            <person name="Kono T."/>
            <person name="Mallez S."/>
            <person name="Becker A."/>
            <person name="Gohl D.M."/>
            <person name="Silverstein K.A.T."/>
            <person name="Koren S."/>
            <person name="Bechman K.B."/>
            <person name="Herman A."/>
            <person name="Abrahante J.E."/>
            <person name="Garbe J."/>
        </authorList>
    </citation>
    <scope>NUCLEOTIDE SEQUENCE</scope>
    <source>
        <strain evidence="1">Duluth1</strain>
        <tissue evidence="1">Whole animal</tissue>
    </source>
</reference>
<keyword evidence="2" id="KW-1185">Reference proteome</keyword>
<evidence type="ECO:0000313" key="1">
    <source>
        <dbReference type="EMBL" id="KAH3852788.1"/>
    </source>
</evidence>
<name>A0A9D4L6M5_DREPO</name>
<dbReference type="EMBL" id="JAIWYP010000003">
    <property type="protein sequence ID" value="KAH3852788.1"/>
    <property type="molecule type" value="Genomic_DNA"/>
</dbReference>
<organism evidence="1 2">
    <name type="scientific">Dreissena polymorpha</name>
    <name type="common">Zebra mussel</name>
    <name type="synonym">Mytilus polymorpha</name>
    <dbReference type="NCBI Taxonomy" id="45954"/>
    <lineage>
        <taxon>Eukaryota</taxon>
        <taxon>Metazoa</taxon>
        <taxon>Spiralia</taxon>
        <taxon>Lophotrochozoa</taxon>
        <taxon>Mollusca</taxon>
        <taxon>Bivalvia</taxon>
        <taxon>Autobranchia</taxon>
        <taxon>Heteroconchia</taxon>
        <taxon>Euheterodonta</taxon>
        <taxon>Imparidentia</taxon>
        <taxon>Neoheterodontei</taxon>
        <taxon>Myida</taxon>
        <taxon>Dreissenoidea</taxon>
        <taxon>Dreissenidae</taxon>
        <taxon>Dreissena</taxon>
    </lineage>
</organism>
<proteinExistence type="predicted"/>